<feature type="compositionally biased region" description="Basic and acidic residues" evidence="1">
    <location>
        <begin position="165"/>
        <end position="204"/>
    </location>
</feature>
<dbReference type="AlphaFoldDB" id="S7ZJ04"/>
<dbReference type="Proteomes" id="UP000019376">
    <property type="component" value="Unassembled WGS sequence"/>
</dbReference>
<feature type="compositionally biased region" description="Basic residues" evidence="1">
    <location>
        <begin position="1"/>
        <end position="13"/>
    </location>
</feature>
<protein>
    <submittedName>
        <fullName evidence="2">Uncharacterized protein</fullName>
    </submittedName>
</protein>
<dbReference type="eggNOG" id="ENOG502RNS2">
    <property type="taxonomic scope" value="Eukaryota"/>
</dbReference>
<feature type="compositionally biased region" description="Acidic residues" evidence="1">
    <location>
        <begin position="143"/>
        <end position="164"/>
    </location>
</feature>
<accession>S7ZJ04</accession>
<dbReference type="HOGENOM" id="CLU_092841_0_0_1"/>
<dbReference type="EMBL" id="KB644412">
    <property type="protein sequence ID" value="EPS30625.1"/>
    <property type="molecule type" value="Genomic_DNA"/>
</dbReference>
<evidence type="ECO:0000256" key="1">
    <source>
        <dbReference type="SAM" id="MobiDB-lite"/>
    </source>
</evidence>
<feature type="compositionally biased region" description="Low complexity" evidence="1">
    <location>
        <begin position="229"/>
        <end position="251"/>
    </location>
</feature>
<feature type="region of interest" description="Disordered" evidence="1">
    <location>
        <begin position="110"/>
        <end position="299"/>
    </location>
</feature>
<organism evidence="2 3">
    <name type="scientific">Penicillium oxalicum (strain 114-2 / CGMCC 5302)</name>
    <name type="common">Penicillium decumbens</name>
    <dbReference type="NCBI Taxonomy" id="933388"/>
    <lineage>
        <taxon>Eukaryota</taxon>
        <taxon>Fungi</taxon>
        <taxon>Dikarya</taxon>
        <taxon>Ascomycota</taxon>
        <taxon>Pezizomycotina</taxon>
        <taxon>Eurotiomycetes</taxon>
        <taxon>Eurotiomycetidae</taxon>
        <taxon>Eurotiales</taxon>
        <taxon>Aspergillaceae</taxon>
        <taxon>Penicillium</taxon>
    </lineage>
</organism>
<feature type="region of interest" description="Disordered" evidence="1">
    <location>
        <begin position="1"/>
        <end position="79"/>
    </location>
</feature>
<evidence type="ECO:0000313" key="3">
    <source>
        <dbReference type="Proteomes" id="UP000019376"/>
    </source>
</evidence>
<gene>
    <name evidence="2" type="ORF">PDE_05577</name>
</gene>
<name>S7ZJ04_PENO1</name>
<dbReference type="OrthoDB" id="4356069at2759"/>
<feature type="compositionally biased region" description="Basic and acidic residues" evidence="1">
    <location>
        <begin position="57"/>
        <end position="67"/>
    </location>
</feature>
<reference evidence="2 3" key="1">
    <citation type="journal article" date="2013" name="PLoS ONE">
        <title>Genomic and secretomic analyses reveal unique features of the lignocellulolytic enzyme system of Penicillium decumbens.</title>
        <authorList>
            <person name="Liu G."/>
            <person name="Zhang L."/>
            <person name="Wei X."/>
            <person name="Zou G."/>
            <person name="Qin Y."/>
            <person name="Ma L."/>
            <person name="Li J."/>
            <person name="Zheng H."/>
            <person name="Wang S."/>
            <person name="Wang C."/>
            <person name="Xun L."/>
            <person name="Zhao G.-P."/>
            <person name="Zhou Z."/>
            <person name="Qu Y."/>
        </authorList>
    </citation>
    <scope>NUCLEOTIDE SEQUENCE [LARGE SCALE GENOMIC DNA]</scope>
    <source>
        <strain evidence="3">114-2 / CGMCC 5302</strain>
    </source>
</reference>
<keyword evidence="3" id="KW-1185">Reference proteome</keyword>
<proteinExistence type="predicted"/>
<sequence length="299" mass="33919">MASLMKKLRRKRRLSSELDTRWGDPSISYPNQGSWNQWDQPSGFVANASMDTPHNFQRSERKDHMRTDLPSSYELGLSNDSHYSSATARDDQLHAISVIPRGYFNENIRHRVDRGRRAPPRGLGINPPLRGTNHPQTATPGEDSCEDDDDEADEDDCCDEDDDEHGPSRLEHSRHEYTTRHPHSADPQRYSPREVHEYSLDRPSKSPPLSVTQRMRRLSQQSAATDPISSAAGTASSRRTSYTAASSVSVPTLPPSTPHMAIGLEQPMHEKRPIHRPRPRMHEAQPRQQMVPSYDELYG</sequence>
<dbReference type="PhylomeDB" id="S7ZJ04"/>
<evidence type="ECO:0000313" key="2">
    <source>
        <dbReference type="EMBL" id="EPS30625.1"/>
    </source>
</evidence>
<feature type="compositionally biased region" description="Polar residues" evidence="1">
    <location>
        <begin position="28"/>
        <end position="40"/>
    </location>
</feature>
<feature type="compositionally biased region" description="Polar residues" evidence="1">
    <location>
        <begin position="207"/>
        <end position="228"/>
    </location>
</feature>